<dbReference type="RefSeq" id="WP_377926926.1">
    <property type="nucleotide sequence ID" value="NZ_JBHUEM010000003.1"/>
</dbReference>
<keyword evidence="1" id="KW-0969">Cilium</keyword>
<protein>
    <submittedName>
        <fullName evidence="1">TIGR02530 family flagellar biosynthesis protein</fullName>
    </submittedName>
</protein>
<reference evidence="2" key="1">
    <citation type="journal article" date="2019" name="Int. J. Syst. Evol. Microbiol.">
        <title>The Global Catalogue of Microorganisms (GCM) 10K type strain sequencing project: providing services to taxonomists for standard genome sequencing and annotation.</title>
        <authorList>
            <consortium name="The Broad Institute Genomics Platform"/>
            <consortium name="The Broad Institute Genome Sequencing Center for Infectious Disease"/>
            <person name="Wu L."/>
            <person name="Ma J."/>
        </authorList>
    </citation>
    <scope>NUCLEOTIDE SEQUENCE [LARGE SCALE GENOMIC DNA]</scope>
    <source>
        <strain evidence="2">CCUG 49339</strain>
    </source>
</reference>
<evidence type="ECO:0000313" key="2">
    <source>
        <dbReference type="Proteomes" id="UP001597214"/>
    </source>
</evidence>
<keyword evidence="1" id="KW-0282">Flagellum</keyword>
<dbReference type="InterPro" id="IPR013367">
    <property type="entry name" value="Flagellar_put"/>
</dbReference>
<evidence type="ECO:0000313" key="1">
    <source>
        <dbReference type="EMBL" id="MFD1735820.1"/>
    </source>
</evidence>
<keyword evidence="1" id="KW-0966">Cell projection</keyword>
<sequence length="123" mass="14156">MDHRIHQLQHHPLTLQTKKIEKDKEVNTNFRELLHEALGLKISKHAQKRLAERNIEIGNEKWVKLQEKMAEARDMGITESLVVMNQAALIVNTKNNTVITAMNRHEASSQIFTNINGTILLDQ</sequence>
<name>A0ABW4LP22_9BACI</name>
<gene>
    <name evidence="1" type="ORF">ACFSCX_04495</name>
</gene>
<organism evidence="1 2">
    <name type="scientific">Bacillus salitolerans</name>
    <dbReference type="NCBI Taxonomy" id="1437434"/>
    <lineage>
        <taxon>Bacteria</taxon>
        <taxon>Bacillati</taxon>
        <taxon>Bacillota</taxon>
        <taxon>Bacilli</taxon>
        <taxon>Bacillales</taxon>
        <taxon>Bacillaceae</taxon>
        <taxon>Bacillus</taxon>
    </lineage>
</organism>
<dbReference type="Proteomes" id="UP001597214">
    <property type="component" value="Unassembled WGS sequence"/>
</dbReference>
<comment type="caution">
    <text evidence="1">The sequence shown here is derived from an EMBL/GenBank/DDBJ whole genome shotgun (WGS) entry which is preliminary data.</text>
</comment>
<keyword evidence="2" id="KW-1185">Reference proteome</keyword>
<accession>A0ABW4LP22</accession>
<proteinExistence type="predicted"/>
<dbReference type="NCBIfam" id="TIGR02530">
    <property type="entry name" value="flg_new"/>
    <property type="match status" value="1"/>
</dbReference>
<dbReference type="EMBL" id="JBHUEM010000003">
    <property type="protein sequence ID" value="MFD1735820.1"/>
    <property type="molecule type" value="Genomic_DNA"/>
</dbReference>
<dbReference type="Pfam" id="PF12611">
    <property type="entry name" value="Flagellar_put"/>
    <property type="match status" value="1"/>
</dbReference>